<proteinExistence type="inferred from homology"/>
<evidence type="ECO:0000256" key="1">
    <source>
        <dbReference type="ARBA" id="ARBA00005272"/>
    </source>
</evidence>
<dbReference type="OrthoDB" id="9781621at2"/>
<evidence type="ECO:0000259" key="6">
    <source>
        <dbReference type="Pfam" id="PF07992"/>
    </source>
</evidence>
<dbReference type="PRINTS" id="PR00469">
    <property type="entry name" value="PNDRDTASEII"/>
</dbReference>
<keyword evidence="3" id="KW-0274">FAD</keyword>
<dbReference type="GO" id="GO:0003954">
    <property type="term" value="F:NADH dehydrogenase activity"/>
    <property type="evidence" value="ECO:0007669"/>
    <property type="project" value="InterPro"/>
</dbReference>
<keyword evidence="2" id="KW-0285">Flavoprotein</keyword>
<dbReference type="InterPro" id="IPR023753">
    <property type="entry name" value="FAD/NAD-binding_dom"/>
</dbReference>
<keyword evidence="4 7" id="KW-0560">Oxidoreductase</keyword>
<dbReference type="Proteomes" id="UP000326611">
    <property type="component" value="Unassembled WGS sequence"/>
</dbReference>
<dbReference type="RefSeq" id="WP_150768781.1">
    <property type="nucleotide sequence ID" value="NZ_CABVIY010000001.1"/>
</dbReference>
<dbReference type="Gene3D" id="3.50.50.100">
    <property type="match status" value="1"/>
</dbReference>
<organism evidence="7 8">
    <name type="scientific">Pseudomonas fluorescens</name>
    <dbReference type="NCBI Taxonomy" id="294"/>
    <lineage>
        <taxon>Bacteria</taxon>
        <taxon>Pseudomonadati</taxon>
        <taxon>Pseudomonadota</taxon>
        <taxon>Gammaproteobacteria</taxon>
        <taxon>Pseudomonadales</taxon>
        <taxon>Pseudomonadaceae</taxon>
        <taxon>Pseudomonas</taxon>
    </lineage>
</organism>
<accession>A0A5E7R1W7</accession>
<keyword evidence="5" id="KW-0520">NAD</keyword>
<dbReference type="Pfam" id="PF07992">
    <property type="entry name" value="Pyr_redox_2"/>
    <property type="match status" value="1"/>
</dbReference>
<evidence type="ECO:0000313" key="8">
    <source>
        <dbReference type="Proteomes" id="UP000326611"/>
    </source>
</evidence>
<gene>
    <name evidence="7" type="ORF">PS918_00600</name>
</gene>
<dbReference type="AlphaFoldDB" id="A0A5E7R1W7"/>
<dbReference type="PANTHER" id="PTHR43706">
    <property type="entry name" value="NADH DEHYDROGENASE"/>
    <property type="match status" value="1"/>
</dbReference>
<evidence type="ECO:0000256" key="5">
    <source>
        <dbReference type="ARBA" id="ARBA00023027"/>
    </source>
</evidence>
<sequence length="412" mass="43646">MKHILIIGGGFAGLWSAASAARQLEELGKIAQITLINPDPWHSIRVRNYEADLSDTRVDLSSVLAPIGVNLLIGKATFIDTGKRVVTAQVQGSTLSLPYDKLILASGSHLVRPSTPGVAEHTFDVDSYGAALKLQRHIDNLASAPATPGHFTALVVGSGATGVEIACELPARLRAAAGGGDGSQAAAQVRVILADRGPTIARGLGGGQPVIERACRELGIELWADFALASVDSRGVTLGDGRRIEASTVVWCAGMRASELTQCVAATPDSQGRLKVDNCMRVAGIDHLFAAGDVAHALIDGEHPSVMSCQHARPMGRFAGHNAVNELFGRPQQPLNIDWYTNIVDLGPWGAVYTQGWAREAVAEGAQAKNTKSVINRERIYPPRQGGREQILAAATLDLQRPPLLKPMARVS</sequence>
<dbReference type="SUPFAM" id="SSF51905">
    <property type="entry name" value="FAD/NAD(P)-binding domain"/>
    <property type="match status" value="1"/>
</dbReference>
<dbReference type="PANTHER" id="PTHR43706:SF45">
    <property type="entry name" value="NADH DEHYDROGENASE-LIKE PROTEIN RV1812C"/>
    <property type="match status" value="1"/>
</dbReference>
<dbReference type="PRINTS" id="PR00368">
    <property type="entry name" value="FADPNR"/>
</dbReference>
<evidence type="ECO:0000256" key="3">
    <source>
        <dbReference type="ARBA" id="ARBA00022827"/>
    </source>
</evidence>
<dbReference type="InterPro" id="IPR045024">
    <property type="entry name" value="NDH-2"/>
</dbReference>
<dbReference type="EMBL" id="CABVIY010000001">
    <property type="protein sequence ID" value="VVP67608.1"/>
    <property type="molecule type" value="Genomic_DNA"/>
</dbReference>
<comment type="similarity">
    <text evidence="1">Belongs to the NADH dehydrogenase family.</text>
</comment>
<feature type="domain" description="FAD/NAD(P)-binding" evidence="6">
    <location>
        <begin position="3"/>
        <end position="316"/>
    </location>
</feature>
<dbReference type="EC" id="1.6.-.-" evidence="7"/>
<evidence type="ECO:0000256" key="2">
    <source>
        <dbReference type="ARBA" id="ARBA00022630"/>
    </source>
</evidence>
<name>A0A5E7R1W7_PSEFL</name>
<evidence type="ECO:0000313" key="7">
    <source>
        <dbReference type="EMBL" id="VVP67608.1"/>
    </source>
</evidence>
<protein>
    <submittedName>
        <fullName evidence="7">NADH dehydrogenase-like protein</fullName>
        <ecNumber evidence="7">1.6.-.-</ecNumber>
    </submittedName>
</protein>
<dbReference type="InterPro" id="IPR036188">
    <property type="entry name" value="FAD/NAD-bd_sf"/>
</dbReference>
<evidence type="ECO:0000256" key="4">
    <source>
        <dbReference type="ARBA" id="ARBA00023002"/>
    </source>
</evidence>
<reference evidence="7 8" key="1">
    <citation type="submission" date="2019-09" db="EMBL/GenBank/DDBJ databases">
        <authorList>
            <person name="Chandra G."/>
            <person name="Truman W A."/>
        </authorList>
    </citation>
    <scope>NUCLEOTIDE SEQUENCE [LARGE SCALE GENOMIC DNA]</scope>
    <source>
        <strain evidence="7">PS918</strain>
    </source>
</reference>